<proteinExistence type="inferred from homology"/>
<organism evidence="7">
    <name type="scientific">marine sediment metagenome</name>
    <dbReference type="NCBI Taxonomy" id="412755"/>
    <lineage>
        <taxon>unclassified sequences</taxon>
        <taxon>metagenomes</taxon>
        <taxon>ecological metagenomes</taxon>
    </lineage>
</organism>
<dbReference type="SUPFAM" id="SSF53448">
    <property type="entry name" value="Nucleotide-diphospho-sugar transferases"/>
    <property type="match status" value="1"/>
</dbReference>
<dbReference type="GO" id="GO:0003983">
    <property type="term" value="F:UTP:glucose-1-phosphate uridylyltransferase activity"/>
    <property type="evidence" value="ECO:0007669"/>
    <property type="project" value="UniProtKB-EC"/>
</dbReference>
<evidence type="ECO:0000313" key="7">
    <source>
        <dbReference type="EMBL" id="GAG34269.1"/>
    </source>
</evidence>
<gene>
    <name evidence="7" type="ORF">S01H1_66901</name>
</gene>
<accession>X0WTF2</accession>
<sequence>MEEAISNGLRQILLITGQHKRAIEDHFDTAAGNGQGSVENGHLFPGILGNKDIDIFFVRQSRPDGLGDAIAHAKSFVGDEPFAIALGDAVLTNANHCAHLLSRMARLFAEKKPAGVVAVRDVPNELVSSYGIVKPSNGEGEVFRISDIVEKPAPHTAPSNLAVTARYMFSPQVFSYLADTPPDSSDEVQLTDAMRLMLQDGHDIWAMQLAPKEVRYDVGNFYGYAKAFIAMALADPDQGAALSQYLKELV</sequence>
<evidence type="ECO:0000256" key="5">
    <source>
        <dbReference type="ARBA" id="ARBA00048128"/>
    </source>
</evidence>
<dbReference type="GO" id="GO:0006011">
    <property type="term" value="P:UDP-alpha-D-glucose metabolic process"/>
    <property type="evidence" value="ECO:0007669"/>
    <property type="project" value="InterPro"/>
</dbReference>
<dbReference type="InterPro" id="IPR005835">
    <property type="entry name" value="NTP_transferase_dom"/>
</dbReference>
<feature type="domain" description="Nucleotidyl transferase" evidence="6">
    <location>
        <begin position="2"/>
        <end position="228"/>
    </location>
</feature>
<evidence type="ECO:0000256" key="2">
    <source>
        <dbReference type="ARBA" id="ARBA00012415"/>
    </source>
</evidence>
<keyword evidence="4" id="KW-0548">Nucleotidyltransferase</keyword>
<dbReference type="EC" id="2.7.7.9" evidence="2"/>
<dbReference type="InterPro" id="IPR029044">
    <property type="entry name" value="Nucleotide-diphossugar_trans"/>
</dbReference>
<dbReference type="PANTHER" id="PTHR43197:SF1">
    <property type="entry name" value="UTP--GLUCOSE-1-PHOSPHATE URIDYLYLTRANSFERASE"/>
    <property type="match status" value="1"/>
</dbReference>
<reference evidence="7" key="1">
    <citation type="journal article" date="2014" name="Front. Microbiol.">
        <title>High frequency of phylogenetically diverse reductive dehalogenase-homologous genes in deep subseafloor sedimentary metagenomes.</title>
        <authorList>
            <person name="Kawai M."/>
            <person name="Futagami T."/>
            <person name="Toyoda A."/>
            <person name="Takaki Y."/>
            <person name="Nishi S."/>
            <person name="Hori S."/>
            <person name="Arai W."/>
            <person name="Tsubouchi T."/>
            <person name="Morono Y."/>
            <person name="Uchiyama I."/>
            <person name="Ito T."/>
            <person name="Fujiyama A."/>
            <person name="Inagaki F."/>
            <person name="Takami H."/>
        </authorList>
    </citation>
    <scope>NUCLEOTIDE SEQUENCE</scope>
    <source>
        <strain evidence="7">Expedition CK06-06</strain>
    </source>
</reference>
<keyword evidence="3" id="KW-0808">Transferase</keyword>
<dbReference type="PANTHER" id="PTHR43197">
    <property type="entry name" value="UTP--GLUCOSE-1-PHOSPHATE URIDYLYLTRANSFERASE"/>
    <property type="match status" value="1"/>
</dbReference>
<comment type="similarity">
    <text evidence="1">Belongs to the UDPGP type 2 family.</text>
</comment>
<evidence type="ECO:0000256" key="4">
    <source>
        <dbReference type="ARBA" id="ARBA00022695"/>
    </source>
</evidence>
<evidence type="ECO:0000259" key="6">
    <source>
        <dbReference type="Pfam" id="PF00483"/>
    </source>
</evidence>
<name>X0WTF2_9ZZZZ</name>
<evidence type="ECO:0000256" key="1">
    <source>
        <dbReference type="ARBA" id="ARBA00006890"/>
    </source>
</evidence>
<protein>
    <recommendedName>
        <fullName evidence="2">UTP--glucose-1-phosphate uridylyltransferase</fullName>
        <ecNumber evidence="2">2.7.7.9</ecNumber>
    </recommendedName>
</protein>
<dbReference type="Pfam" id="PF00483">
    <property type="entry name" value="NTP_transferase"/>
    <property type="match status" value="1"/>
</dbReference>
<comment type="caution">
    <text evidence="7">The sequence shown here is derived from an EMBL/GenBank/DDBJ whole genome shotgun (WGS) entry which is preliminary data.</text>
</comment>
<dbReference type="EMBL" id="BARS01044259">
    <property type="protein sequence ID" value="GAG34269.1"/>
    <property type="molecule type" value="Genomic_DNA"/>
</dbReference>
<dbReference type="InterPro" id="IPR005771">
    <property type="entry name" value="GalU_uridylyltTrfase_bac/arc"/>
</dbReference>
<dbReference type="Gene3D" id="3.90.550.10">
    <property type="entry name" value="Spore Coat Polysaccharide Biosynthesis Protein SpsA, Chain A"/>
    <property type="match status" value="1"/>
</dbReference>
<dbReference type="AlphaFoldDB" id="X0WTF2"/>
<evidence type="ECO:0000256" key="3">
    <source>
        <dbReference type="ARBA" id="ARBA00022679"/>
    </source>
</evidence>
<feature type="non-terminal residue" evidence="7">
    <location>
        <position position="250"/>
    </location>
</feature>
<comment type="catalytic activity">
    <reaction evidence="5">
        <text>alpha-D-glucose 1-phosphate + UTP + H(+) = UDP-alpha-D-glucose + diphosphate</text>
        <dbReference type="Rhea" id="RHEA:19889"/>
        <dbReference type="ChEBI" id="CHEBI:15378"/>
        <dbReference type="ChEBI" id="CHEBI:33019"/>
        <dbReference type="ChEBI" id="CHEBI:46398"/>
        <dbReference type="ChEBI" id="CHEBI:58601"/>
        <dbReference type="ChEBI" id="CHEBI:58885"/>
        <dbReference type="EC" id="2.7.7.9"/>
    </reaction>
</comment>